<dbReference type="GO" id="GO:0016020">
    <property type="term" value="C:membrane"/>
    <property type="evidence" value="ECO:0007669"/>
    <property type="project" value="UniProtKB-SubCell"/>
</dbReference>
<keyword evidence="3 8" id="KW-1133">Transmembrane helix</keyword>
<dbReference type="SUPFAM" id="SSF58104">
    <property type="entry name" value="Methyl-accepting chemotaxis protein (MCP) signaling domain"/>
    <property type="match status" value="1"/>
</dbReference>
<dbReference type="PANTHER" id="PTHR32089:SF119">
    <property type="entry name" value="METHYL-ACCEPTING CHEMOTAXIS PROTEIN CTPL"/>
    <property type="match status" value="1"/>
</dbReference>
<evidence type="ECO:0000313" key="11">
    <source>
        <dbReference type="Proteomes" id="UP000009223"/>
    </source>
</evidence>
<dbReference type="InterPro" id="IPR004089">
    <property type="entry name" value="MCPsignal_dom"/>
</dbReference>
<dbReference type="eggNOG" id="COG0840">
    <property type="taxonomic scope" value="Bacteria"/>
</dbReference>
<dbReference type="HOGENOM" id="CLU_000445_107_18_12"/>
<evidence type="ECO:0000256" key="2">
    <source>
        <dbReference type="ARBA" id="ARBA00022692"/>
    </source>
</evidence>
<evidence type="ECO:0000256" key="1">
    <source>
        <dbReference type="ARBA" id="ARBA00004141"/>
    </source>
</evidence>
<comment type="subcellular location">
    <subcellularLocation>
        <location evidence="1">Membrane</location>
        <topology evidence="1">Multi-pass membrane protein</topology>
    </subcellularLocation>
</comment>
<keyword evidence="11" id="KW-1185">Reference proteome</keyword>
<dbReference type="GO" id="GO:0007165">
    <property type="term" value="P:signal transduction"/>
    <property type="evidence" value="ECO:0007669"/>
    <property type="project" value="UniProtKB-KW"/>
</dbReference>
<dbReference type="STRING" id="545694.TREPR_2928"/>
<dbReference type="SMART" id="SM00283">
    <property type="entry name" value="MA"/>
    <property type="match status" value="1"/>
</dbReference>
<dbReference type="PROSITE" id="PS50111">
    <property type="entry name" value="CHEMOTAXIS_TRANSDUC_2"/>
    <property type="match status" value="1"/>
</dbReference>
<feature type="transmembrane region" description="Helical" evidence="8">
    <location>
        <begin position="185"/>
        <end position="208"/>
    </location>
</feature>
<feature type="transmembrane region" description="Helical" evidence="8">
    <location>
        <begin position="41"/>
        <end position="60"/>
    </location>
</feature>
<keyword evidence="5 7" id="KW-0807">Transducer</keyword>
<sequence length="633" mass="67773">MNNKKTVFILTMGICCVLSSALIFLITFFMGDLDTPLGQTILGLVLPLVLYPALTIAALFPKASLFGDQNFTALKKIPSGTNNKADNESYKKNLKKLGSLPLAVFGINILVSLVFLLIIYSRHDAVGVSTALLNPLFLLCLSTAMFVSAFAYVLSDSLVSKTFSSYNLISYPRDLREGRMSVKMLIIPMAILVIALLFELGLTVYSAVVSGKPMTEMNDAADWTVSLILTVPFVVGVAALALALKKNTASLFASVIAQLENLSSEKRDLTRRISICSVDELGTISGMVNSFTENMENGMREIKNGQHSLSASGVELGQNAQSMVESVARIQGGIEQVREKADRQMRSVSESSSAIQEIAKNIESLDSSISHQTESMNQASAAVEEMVGNIKSIGSMVEKMQGQFGTVNTAAVEGGKIQQESAAKVQEIVQESQSLLEANKIIATIAAQTNLLAMNAAIEAAHAGEAGRGFAVVADEIRKLAENSAHESQRISAELKQISGTIDGIVKGTRASEEAFTVVAERVGDTETLIYEVSNAVREQQTGADQVLGALKTMKDISYEVSTGSKEMNEGNASMLSEMTKLQSDSREIFSGMEEMVTGMADINSGAQKVSTLAEGNQETVKAITLVADGFEV</sequence>
<accession>F5YP72</accession>
<organism evidence="10 11">
    <name type="scientific">Treponema primitia (strain ATCC BAA-887 / DSM 12427 / ZAS-2)</name>
    <dbReference type="NCBI Taxonomy" id="545694"/>
    <lineage>
        <taxon>Bacteria</taxon>
        <taxon>Pseudomonadati</taxon>
        <taxon>Spirochaetota</taxon>
        <taxon>Spirochaetia</taxon>
        <taxon>Spirochaetales</taxon>
        <taxon>Treponemataceae</taxon>
        <taxon>Treponema</taxon>
    </lineage>
</organism>
<dbReference type="PRINTS" id="PR00260">
    <property type="entry name" value="CHEMTRNSDUCR"/>
</dbReference>
<dbReference type="Pfam" id="PF00015">
    <property type="entry name" value="MCPsignal"/>
    <property type="match status" value="1"/>
</dbReference>
<evidence type="ECO:0000256" key="6">
    <source>
        <dbReference type="ARBA" id="ARBA00029447"/>
    </source>
</evidence>
<reference evidence="10 11" key="2">
    <citation type="journal article" date="2011" name="ISME J.">
        <title>RNA-seq reveals cooperative metabolic interactions between two termite-gut spirochete species in co-culture.</title>
        <authorList>
            <person name="Rosenthal A.Z."/>
            <person name="Matson E.G."/>
            <person name="Eldar A."/>
            <person name="Leadbetter J.R."/>
        </authorList>
    </citation>
    <scope>NUCLEOTIDE SEQUENCE [LARGE SCALE GENOMIC DNA]</scope>
    <source>
        <strain evidence="11">ATCC BAA-887 / DSM 12427 / ZAS-2</strain>
    </source>
</reference>
<feature type="transmembrane region" description="Helical" evidence="8">
    <location>
        <begin position="7"/>
        <end position="29"/>
    </location>
</feature>
<dbReference type="EMBL" id="CP001843">
    <property type="protein sequence ID" value="AEF85817.1"/>
    <property type="molecule type" value="Genomic_DNA"/>
</dbReference>
<keyword evidence="4 8" id="KW-0472">Membrane</keyword>
<feature type="transmembrane region" description="Helical" evidence="8">
    <location>
        <begin position="100"/>
        <end position="120"/>
    </location>
</feature>
<comment type="similarity">
    <text evidence="6">Belongs to the methyl-accepting chemotaxis (MCP) protein family.</text>
</comment>
<evidence type="ECO:0000256" key="5">
    <source>
        <dbReference type="ARBA" id="ARBA00023224"/>
    </source>
</evidence>
<dbReference type="RefSeq" id="WP_015707323.1">
    <property type="nucleotide sequence ID" value="NC_015578.1"/>
</dbReference>
<evidence type="ECO:0000313" key="10">
    <source>
        <dbReference type="EMBL" id="AEF85817.1"/>
    </source>
</evidence>
<dbReference type="Proteomes" id="UP000009223">
    <property type="component" value="Chromosome"/>
</dbReference>
<dbReference type="KEGG" id="tpi:TREPR_2928"/>
<evidence type="ECO:0000256" key="7">
    <source>
        <dbReference type="PROSITE-ProRule" id="PRU00284"/>
    </source>
</evidence>
<dbReference type="AlphaFoldDB" id="F5YP72"/>
<feature type="domain" description="Methyl-accepting transducer" evidence="9">
    <location>
        <begin position="347"/>
        <end position="569"/>
    </location>
</feature>
<name>F5YP72_TREPZ</name>
<dbReference type="GO" id="GO:0004888">
    <property type="term" value="F:transmembrane signaling receptor activity"/>
    <property type="evidence" value="ECO:0007669"/>
    <property type="project" value="InterPro"/>
</dbReference>
<evidence type="ECO:0000256" key="8">
    <source>
        <dbReference type="SAM" id="Phobius"/>
    </source>
</evidence>
<protein>
    <submittedName>
        <fullName evidence="10">Methyl-accepting chemotaxis protein</fullName>
    </submittedName>
</protein>
<feature type="transmembrane region" description="Helical" evidence="8">
    <location>
        <begin position="220"/>
        <end position="244"/>
    </location>
</feature>
<evidence type="ECO:0000256" key="4">
    <source>
        <dbReference type="ARBA" id="ARBA00023136"/>
    </source>
</evidence>
<gene>
    <name evidence="10" type="ordered locus">TREPR_2928</name>
</gene>
<dbReference type="Gene3D" id="1.10.287.950">
    <property type="entry name" value="Methyl-accepting chemotaxis protein"/>
    <property type="match status" value="1"/>
</dbReference>
<evidence type="ECO:0000259" key="9">
    <source>
        <dbReference type="PROSITE" id="PS50111"/>
    </source>
</evidence>
<feature type="transmembrane region" description="Helical" evidence="8">
    <location>
        <begin position="132"/>
        <end position="154"/>
    </location>
</feature>
<dbReference type="GO" id="GO:0006935">
    <property type="term" value="P:chemotaxis"/>
    <property type="evidence" value="ECO:0007669"/>
    <property type="project" value="InterPro"/>
</dbReference>
<dbReference type="InterPro" id="IPR004090">
    <property type="entry name" value="Chemotax_Me-accpt_rcpt"/>
</dbReference>
<dbReference type="PANTHER" id="PTHR32089">
    <property type="entry name" value="METHYL-ACCEPTING CHEMOTAXIS PROTEIN MCPB"/>
    <property type="match status" value="1"/>
</dbReference>
<proteinExistence type="inferred from homology"/>
<evidence type="ECO:0000256" key="3">
    <source>
        <dbReference type="ARBA" id="ARBA00022989"/>
    </source>
</evidence>
<keyword evidence="2 8" id="KW-0812">Transmembrane</keyword>
<reference evidence="11" key="1">
    <citation type="submission" date="2009-12" db="EMBL/GenBank/DDBJ databases">
        <title>Complete sequence of Treponema primitia strain ZAS-2.</title>
        <authorList>
            <person name="Tetu S.G."/>
            <person name="Matson E."/>
            <person name="Ren Q."/>
            <person name="Seshadri R."/>
            <person name="Elbourne L."/>
            <person name="Hassan K.A."/>
            <person name="Durkin A."/>
            <person name="Radune D."/>
            <person name="Mohamoud Y."/>
            <person name="Shay R."/>
            <person name="Jin S."/>
            <person name="Zhang X."/>
            <person name="Lucey K."/>
            <person name="Ballor N.R."/>
            <person name="Ottesen E."/>
            <person name="Rosenthal R."/>
            <person name="Allen A."/>
            <person name="Leadbetter J.R."/>
            <person name="Paulsen I.T."/>
        </authorList>
    </citation>
    <scope>NUCLEOTIDE SEQUENCE [LARGE SCALE GENOMIC DNA]</scope>
    <source>
        <strain evidence="11">ATCC BAA-887 / DSM 12427 / ZAS-2</strain>
    </source>
</reference>